<dbReference type="PANTHER" id="PTHR34582">
    <property type="entry name" value="UPF0702 TRANSMEMBRANE PROTEIN YCAP"/>
    <property type="match status" value="1"/>
</dbReference>
<evidence type="ECO:0000313" key="11">
    <source>
        <dbReference type="Proteomes" id="UP001601059"/>
    </source>
</evidence>
<dbReference type="PANTHER" id="PTHR34582:SF7">
    <property type="entry name" value="UPF0702 TRANSMEMBRANE PROTEIN YDFS"/>
    <property type="match status" value="1"/>
</dbReference>
<keyword evidence="5 7" id="KW-1133">Transmembrane helix</keyword>
<dbReference type="Gene3D" id="3.30.240.20">
    <property type="entry name" value="bsu07140 like domains"/>
    <property type="match status" value="1"/>
</dbReference>
<keyword evidence="4 7" id="KW-0812">Transmembrane</keyword>
<evidence type="ECO:0000259" key="8">
    <source>
        <dbReference type="Pfam" id="PF04239"/>
    </source>
</evidence>
<keyword evidence="11" id="KW-1185">Reference proteome</keyword>
<sequence>MGVWELITRLVLSFIVLLALTRIMGRKEISQMTFFNLVSAISIGTIGGSLVINNELSIRNGVIALVGWAAITIIVGFIDINSKKFRKVIEGDPLIVIKNGQIMEKALRRTRLDVDALNAMLREKNTFSIKDVEYAIFETDGRLSVMRKDMKQPLTASDMNITKPQNVYPILSLMGLLIWRI</sequence>
<dbReference type="InterPro" id="IPR048454">
    <property type="entry name" value="YetF_N"/>
</dbReference>
<proteinExistence type="inferred from homology"/>
<dbReference type="Pfam" id="PF04239">
    <property type="entry name" value="DUF421"/>
    <property type="match status" value="1"/>
</dbReference>
<reference evidence="10 11" key="1">
    <citation type="submission" date="2024-08" db="EMBL/GenBank/DDBJ databases">
        <title>Two novel Cytobacillus novel species.</title>
        <authorList>
            <person name="Liu G."/>
        </authorList>
    </citation>
    <scope>NUCLEOTIDE SEQUENCE [LARGE SCALE GENOMIC DNA]</scope>
    <source>
        <strain evidence="10 11">FJAT-54145</strain>
    </source>
</reference>
<keyword evidence="3" id="KW-1003">Cell membrane</keyword>
<comment type="similarity">
    <text evidence="2">Belongs to the UPF0702 family.</text>
</comment>
<organism evidence="10 11">
    <name type="scientific">Cytobacillus spartinae</name>
    <dbReference type="NCBI Taxonomy" id="3299023"/>
    <lineage>
        <taxon>Bacteria</taxon>
        <taxon>Bacillati</taxon>
        <taxon>Bacillota</taxon>
        <taxon>Bacilli</taxon>
        <taxon>Bacillales</taxon>
        <taxon>Bacillaceae</taxon>
        <taxon>Cytobacillus</taxon>
    </lineage>
</organism>
<feature type="domain" description="YetF-like N-terminal transmembrane" evidence="9">
    <location>
        <begin position="5"/>
        <end position="78"/>
    </location>
</feature>
<name>A0ABW6KIW2_9BACI</name>
<comment type="caution">
    <text evidence="10">The sequence shown here is derived from an EMBL/GenBank/DDBJ whole genome shotgun (WGS) entry which is preliminary data.</text>
</comment>
<dbReference type="InterPro" id="IPR023090">
    <property type="entry name" value="UPF0702_alpha/beta_dom_sf"/>
</dbReference>
<dbReference type="Proteomes" id="UP001601059">
    <property type="component" value="Unassembled WGS sequence"/>
</dbReference>
<evidence type="ECO:0000256" key="5">
    <source>
        <dbReference type="ARBA" id="ARBA00022989"/>
    </source>
</evidence>
<keyword evidence="6 7" id="KW-0472">Membrane</keyword>
<evidence type="ECO:0000256" key="6">
    <source>
        <dbReference type="ARBA" id="ARBA00023136"/>
    </source>
</evidence>
<evidence type="ECO:0000256" key="7">
    <source>
        <dbReference type="SAM" id="Phobius"/>
    </source>
</evidence>
<accession>A0ABW6KIW2</accession>
<feature type="transmembrane region" description="Helical" evidence="7">
    <location>
        <begin position="32"/>
        <end position="52"/>
    </location>
</feature>
<dbReference type="EMBL" id="JBIACK010000011">
    <property type="protein sequence ID" value="MFE8702788.1"/>
    <property type="molecule type" value="Genomic_DNA"/>
</dbReference>
<feature type="transmembrane region" description="Helical" evidence="7">
    <location>
        <begin position="58"/>
        <end position="78"/>
    </location>
</feature>
<evidence type="ECO:0000256" key="2">
    <source>
        <dbReference type="ARBA" id="ARBA00006448"/>
    </source>
</evidence>
<feature type="transmembrane region" description="Helical" evidence="7">
    <location>
        <begin position="6"/>
        <end position="25"/>
    </location>
</feature>
<evidence type="ECO:0000256" key="1">
    <source>
        <dbReference type="ARBA" id="ARBA00004651"/>
    </source>
</evidence>
<protein>
    <submittedName>
        <fullName evidence="10">DUF421 domain-containing protein</fullName>
    </submittedName>
</protein>
<evidence type="ECO:0000256" key="3">
    <source>
        <dbReference type="ARBA" id="ARBA00022475"/>
    </source>
</evidence>
<feature type="domain" description="YetF C-terminal" evidence="8">
    <location>
        <begin position="81"/>
        <end position="150"/>
    </location>
</feature>
<evidence type="ECO:0000313" key="10">
    <source>
        <dbReference type="EMBL" id="MFE8702788.1"/>
    </source>
</evidence>
<evidence type="ECO:0000256" key="4">
    <source>
        <dbReference type="ARBA" id="ARBA00022692"/>
    </source>
</evidence>
<dbReference type="InterPro" id="IPR007353">
    <property type="entry name" value="DUF421"/>
</dbReference>
<dbReference type="RefSeq" id="WP_389362757.1">
    <property type="nucleotide sequence ID" value="NZ_JBIACK010000011.1"/>
</dbReference>
<evidence type="ECO:0000259" key="9">
    <source>
        <dbReference type="Pfam" id="PF20730"/>
    </source>
</evidence>
<gene>
    <name evidence="10" type="ORF">ACFYKX_19475</name>
</gene>
<comment type="subcellular location">
    <subcellularLocation>
        <location evidence="1">Cell membrane</location>
        <topology evidence="1">Multi-pass membrane protein</topology>
    </subcellularLocation>
</comment>
<dbReference type="Pfam" id="PF20730">
    <property type="entry name" value="YetF_N"/>
    <property type="match status" value="1"/>
</dbReference>